<feature type="transmembrane region" description="Helical" evidence="9">
    <location>
        <begin position="157"/>
        <end position="179"/>
    </location>
</feature>
<keyword evidence="6 9" id="KW-1133">Transmembrane helix</keyword>
<dbReference type="SUPFAM" id="SSF56317">
    <property type="entry name" value="Carbon-nitrogen hydrolase"/>
    <property type="match status" value="1"/>
</dbReference>
<dbReference type="InterPro" id="IPR004563">
    <property type="entry name" value="Apolipo_AcylTrfase"/>
</dbReference>
<evidence type="ECO:0000256" key="9">
    <source>
        <dbReference type="HAMAP-Rule" id="MF_01148"/>
    </source>
</evidence>
<feature type="transmembrane region" description="Helical" evidence="9">
    <location>
        <begin position="6"/>
        <end position="36"/>
    </location>
</feature>
<evidence type="ECO:0000256" key="3">
    <source>
        <dbReference type="ARBA" id="ARBA00022475"/>
    </source>
</evidence>
<dbReference type="EMBL" id="JH611157">
    <property type="protein sequence ID" value="EJP71418.1"/>
    <property type="molecule type" value="Genomic_DNA"/>
</dbReference>
<evidence type="ECO:0000256" key="2">
    <source>
        <dbReference type="ARBA" id="ARBA00010065"/>
    </source>
</evidence>
<evidence type="ECO:0000256" key="8">
    <source>
        <dbReference type="ARBA" id="ARBA00023315"/>
    </source>
</evidence>
<dbReference type="GO" id="GO:0016410">
    <property type="term" value="F:N-acyltransferase activity"/>
    <property type="evidence" value="ECO:0007669"/>
    <property type="project" value="UniProtKB-UniRule"/>
</dbReference>
<evidence type="ECO:0000256" key="4">
    <source>
        <dbReference type="ARBA" id="ARBA00022679"/>
    </source>
</evidence>
<dbReference type="CDD" id="cd07571">
    <property type="entry name" value="ALP_N-acyl_transferase"/>
    <property type="match status" value="1"/>
</dbReference>
<evidence type="ECO:0000256" key="6">
    <source>
        <dbReference type="ARBA" id="ARBA00022989"/>
    </source>
</evidence>
<comment type="similarity">
    <text evidence="2 9">Belongs to the CN hydrolase family. Apolipoprotein N-acyltransferase subfamily.</text>
</comment>
<feature type="domain" description="CN hydrolase" evidence="10">
    <location>
        <begin position="211"/>
        <end position="449"/>
    </location>
</feature>
<dbReference type="GO" id="GO:0005886">
    <property type="term" value="C:plasma membrane"/>
    <property type="evidence" value="ECO:0007669"/>
    <property type="project" value="UniProtKB-SubCell"/>
</dbReference>
<dbReference type="PANTHER" id="PTHR38686:SF1">
    <property type="entry name" value="APOLIPOPROTEIN N-ACYLTRANSFERASE"/>
    <property type="match status" value="1"/>
</dbReference>
<dbReference type="AlphaFoldDB" id="J5K5Q5"/>
<keyword evidence="7 9" id="KW-0472">Membrane</keyword>
<comment type="pathway">
    <text evidence="9">Protein modification; lipoprotein biosynthesis (N-acyl transfer).</text>
</comment>
<comment type="catalytic activity">
    <reaction evidence="9">
        <text>N-terminal S-1,2-diacyl-sn-glyceryl-L-cysteinyl-[lipoprotein] + a glycerophospholipid = N-acyl-S-1,2-diacyl-sn-glyceryl-L-cysteinyl-[lipoprotein] + a 2-acyl-sn-glycero-3-phospholipid + H(+)</text>
        <dbReference type="Rhea" id="RHEA:48228"/>
        <dbReference type="Rhea" id="RHEA-COMP:14681"/>
        <dbReference type="Rhea" id="RHEA-COMP:14684"/>
        <dbReference type="ChEBI" id="CHEBI:15378"/>
        <dbReference type="ChEBI" id="CHEBI:136912"/>
        <dbReference type="ChEBI" id="CHEBI:140656"/>
        <dbReference type="ChEBI" id="CHEBI:140657"/>
        <dbReference type="ChEBI" id="CHEBI:140660"/>
        <dbReference type="EC" id="2.3.1.269"/>
    </reaction>
</comment>
<feature type="transmembrane region" description="Helical" evidence="9">
    <location>
        <begin position="117"/>
        <end position="137"/>
    </location>
</feature>
<evidence type="ECO:0000256" key="5">
    <source>
        <dbReference type="ARBA" id="ARBA00022692"/>
    </source>
</evidence>
<feature type="transmembrane region" description="Helical" evidence="9">
    <location>
        <begin position="78"/>
        <end position="105"/>
    </location>
</feature>
<comment type="function">
    <text evidence="9">Catalyzes the phospholipid dependent N-acylation of the N-terminal cysteine of apolipoprotein, the last step in lipoprotein maturation.</text>
</comment>
<dbReference type="InterPro" id="IPR045378">
    <property type="entry name" value="LNT_N"/>
</dbReference>
<comment type="subcellular location">
    <subcellularLocation>
        <location evidence="1 9">Cell membrane</location>
        <topology evidence="1 9">Multi-pass membrane protein</topology>
    </subcellularLocation>
</comment>
<keyword evidence="3 9" id="KW-1003">Cell membrane</keyword>
<dbReference type="UniPathway" id="UPA00666"/>
<proteinExistence type="inferred from homology"/>
<organism evidence="11 12">
    <name type="scientific">SAR86 cluster bacterium SAR86A</name>
    <dbReference type="NCBI Taxonomy" id="1123866"/>
    <lineage>
        <taxon>Bacteria</taxon>
        <taxon>Pseudomonadati</taxon>
        <taxon>Pseudomonadota</taxon>
        <taxon>Gammaproteobacteria</taxon>
        <taxon>SAR86 cluster</taxon>
    </lineage>
</organism>
<reference evidence="11 12" key="1">
    <citation type="journal article" date="2012" name="ISME J.">
        <title>Genomic insights to SAR86, an abundant and uncultivated marine bacterial lineage.</title>
        <authorList>
            <person name="Dupont C.L."/>
            <person name="Rusch D.B."/>
            <person name="Yooseph S."/>
            <person name="Lombardo M.J."/>
            <person name="Richter R.A."/>
            <person name="Valas R."/>
            <person name="Novotny M."/>
            <person name="Yee-Greenbaum J."/>
            <person name="Selengut J.D."/>
            <person name="Haft D.H."/>
            <person name="Halpern A.L."/>
            <person name="Lasken R.S."/>
            <person name="Nealson K."/>
            <person name="Friedman R."/>
            <person name="Venter J.C."/>
        </authorList>
    </citation>
    <scope>NUCLEOTIDE SEQUENCE [LARGE SCALE GENOMIC DNA]</scope>
</reference>
<dbReference type="InterPro" id="IPR003010">
    <property type="entry name" value="C-N_Hydrolase"/>
</dbReference>
<dbReference type="GO" id="GO:0042158">
    <property type="term" value="P:lipoprotein biosynthetic process"/>
    <property type="evidence" value="ECO:0007669"/>
    <property type="project" value="UniProtKB-UniRule"/>
</dbReference>
<dbReference type="PANTHER" id="PTHR38686">
    <property type="entry name" value="APOLIPOPROTEIN N-ACYLTRANSFERASE"/>
    <property type="match status" value="1"/>
</dbReference>
<sequence length="486" mass="55416">MQLKHILYSFIAGFVGIFAFAPFSIKILIFLSYGYLVHVIINQSKHQFAQVFSWGLGHWGFGMSWIIVSVYYYGETSILLSSLIHVLLTIILTLVFTCPLLLLILLKKYINQESNSLKILFVASFFMISEISREYLLNGVPWLIPGNIYLDTIGQNIYPYLGASFASYVIYLLTAALVISGRNNKIPIANLVIVLFTLIPQNNDTVSEGDILVSIIQPSSDPFLKYKDNYYLDIESNLLSLIKNTSEDTDLIVIPEAELPYPINDMRFSKFIDRTNSANKILLGAWFFNDAKLFNTIYNPENKNIYKKQHLVPFGEYIPFFSSLRGLISFFDLPMSNVAFGPNDQKNIIVLDNVNVATPICFDVAFPETIRKMNKSSLLMINISNDTWFGSSIGPYHHLSITRVRAIENNRWIIRATNNGFSAIIDNKGTIVEILDQNVSNVLESKVKLVENASIFNKFGYMFNYFFSFIIILLFIARALWKKLKN</sequence>
<dbReference type="HAMAP" id="MF_01148">
    <property type="entry name" value="Lnt"/>
    <property type="match status" value="1"/>
</dbReference>
<dbReference type="HOGENOM" id="CLU_019563_3_0_6"/>
<feature type="transmembrane region" description="Helical" evidence="9">
    <location>
        <begin position="462"/>
        <end position="481"/>
    </location>
</feature>
<evidence type="ECO:0000313" key="11">
    <source>
        <dbReference type="EMBL" id="EJP71418.1"/>
    </source>
</evidence>
<keyword evidence="8 9" id="KW-0012">Acyltransferase</keyword>
<dbReference type="Pfam" id="PF20154">
    <property type="entry name" value="LNT_N"/>
    <property type="match status" value="1"/>
</dbReference>
<dbReference type="EC" id="2.3.1.269" evidence="9"/>
<dbReference type="Proteomes" id="UP000010305">
    <property type="component" value="Unassembled WGS sequence"/>
</dbReference>
<dbReference type="Pfam" id="PF00795">
    <property type="entry name" value="CN_hydrolase"/>
    <property type="match status" value="1"/>
</dbReference>
<keyword evidence="11" id="KW-0449">Lipoprotein</keyword>
<dbReference type="STRING" id="1123866.NT01SARS_1225"/>
<dbReference type="Gene3D" id="3.60.110.10">
    <property type="entry name" value="Carbon-nitrogen hydrolase"/>
    <property type="match status" value="1"/>
</dbReference>
<dbReference type="InterPro" id="IPR036526">
    <property type="entry name" value="C-N_Hydrolase_sf"/>
</dbReference>
<dbReference type="PROSITE" id="PS50263">
    <property type="entry name" value="CN_HYDROLASE"/>
    <property type="match status" value="1"/>
</dbReference>
<feature type="transmembrane region" description="Helical" evidence="9">
    <location>
        <begin position="48"/>
        <end position="72"/>
    </location>
</feature>
<name>J5K5Q5_9GAMM</name>
<dbReference type="NCBIfam" id="TIGR00546">
    <property type="entry name" value="lnt"/>
    <property type="match status" value="1"/>
</dbReference>
<evidence type="ECO:0000256" key="1">
    <source>
        <dbReference type="ARBA" id="ARBA00004651"/>
    </source>
</evidence>
<keyword evidence="5 9" id="KW-0812">Transmembrane</keyword>
<evidence type="ECO:0000313" key="12">
    <source>
        <dbReference type="Proteomes" id="UP000010305"/>
    </source>
</evidence>
<evidence type="ECO:0000256" key="7">
    <source>
        <dbReference type="ARBA" id="ARBA00023136"/>
    </source>
</evidence>
<gene>
    <name evidence="9 11" type="primary">lnt</name>
    <name evidence="11" type="ORF">NT01SARS_1225</name>
</gene>
<accession>J5K5Q5</accession>
<protein>
    <recommendedName>
        <fullName evidence="9">Apolipoprotein N-acyltransferase</fullName>
        <shortName evidence="9">ALP N-acyltransferase</shortName>
        <ecNumber evidence="9">2.3.1.269</ecNumber>
    </recommendedName>
</protein>
<evidence type="ECO:0000259" key="10">
    <source>
        <dbReference type="PROSITE" id="PS50263"/>
    </source>
</evidence>
<keyword evidence="4 9" id="KW-0808">Transferase</keyword>